<feature type="binding site" evidence="11">
    <location>
        <position position="650"/>
    </location>
    <ligand>
        <name>L-homocysteine</name>
        <dbReference type="ChEBI" id="CHEBI:58199"/>
    </ligand>
</feature>
<evidence type="ECO:0000256" key="1">
    <source>
        <dbReference type="ARBA" id="ARBA00002777"/>
    </source>
</evidence>
<comment type="function">
    <text evidence="1">Catalyzes the transfer of a methyl group from 5-methyltetrahydrofolate to homocysteine resulting in methionine formation.</text>
</comment>
<dbReference type="OrthoDB" id="1053771at2759"/>
<dbReference type="Pfam" id="PF08267">
    <property type="entry name" value="Meth_synt_1"/>
    <property type="match status" value="1"/>
</dbReference>
<evidence type="ECO:0000259" key="14">
    <source>
        <dbReference type="Pfam" id="PF01717"/>
    </source>
</evidence>
<evidence type="ECO:0000256" key="8">
    <source>
        <dbReference type="ARBA" id="ARBA00022723"/>
    </source>
</evidence>
<keyword evidence="8 12" id="KW-0479">Metal-binding</keyword>
<evidence type="ECO:0000256" key="6">
    <source>
        <dbReference type="ARBA" id="ARBA00022605"/>
    </source>
</evidence>
<keyword evidence="6" id="KW-0028">Amino-acid biosynthesis</keyword>
<feature type="binding site" evidence="11">
    <location>
        <position position="650"/>
    </location>
    <ligand>
        <name>L-methionine</name>
        <dbReference type="ChEBI" id="CHEBI:57844"/>
    </ligand>
</feature>
<feature type="binding site" evidence="11">
    <location>
        <begin position="471"/>
        <end position="473"/>
    </location>
    <ligand>
        <name>L-methionine</name>
        <dbReference type="ChEBI" id="CHEBI:57844"/>
    </ligand>
</feature>
<dbReference type="InterPro" id="IPR002629">
    <property type="entry name" value="Met_Synth_C/arc"/>
</dbReference>
<feature type="binding site" evidence="12">
    <location>
        <position position="716"/>
    </location>
    <ligand>
        <name>Zn(2+)</name>
        <dbReference type="ChEBI" id="CHEBI:29105"/>
        <label>1</label>
        <note>catalytic</note>
    </ligand>
</feature>
<dbReference type="EMBL" id="MBFT01000027">
    <property type="protein sequence ID" value="PVU99589.1"/>
    <property type="molecule type" value="Genomic_DNA"/>
</dbReference>
<feature type="binding site" evidence="12">
    <location>
        <position position="779"/>
    </location>
    <ligand>
        <name>Zn(2+)</name>
        <dbReference type="ChEBI" id="CHEBI:29105"/>
        <label>1</label>
        <note>catalytic</note>
    </ligand>
</feature>
<feature type="binding site" evidence="12">
    <location>
        <position position="694"/>
    </location>
    <ligand>
        <name>Zn(2+)</name>
        <dbReference type="ChEBI" id="CHEBI:29105"/>
        <label>1</label>
        <note>catalytic</note>
    </ligand>
</feature>
<evidence type="ECO:0000256" key="3">
    <source>
        <dbReference type="ARBA" id="ARBA00009553"/>
    </source>
</evidence>
<dbReference type="Gene3D" id="3.20.20.210">
    <property type="match status" value="2"/>
</dbReference>
<evidence type="ECO:0000256" key="4">
    <source>
        <dbReference type="ARBA" id="ARBA00012034"/>
    </source>
</evidence>
<evidence type="ECO:0000256" key="12">
    <source>
        <dbReference type="PIRSR" id="PIRSR000382-2"/>
    </source>
</evidence>
<name>A0A2T9Z4U6_9FUNG</name>
<comment type="caution">
    <text evidence="16">The sequence shown here is derived from an EMBL/GenBank/DDBJ whole genome shotgun (WGS) entry which is preliminary data.</text>
</comment>
<feature type="binding site" evidence="11">
    <location>
        <position position="612"/>
    </location>
    <ligand>
        <name>5-methyltetrahydropteroyltri-L-glutamate</name>
        <dbReference type="ChEBI" id="CHEBI:58207"/>
    </ligand>
</feature>
<reference evidence="16 17" key="1">
    <citation type="journal article" date="2018" name="MBio">
        <title>Comparative Genomics Reveals the Core Gene Toolbox for the Fungus-Insect Symbiosis.</title>
        <authorList>
            <person name="Wang Y."/>
            <person name="Stata M."/>
            <person name="Wang W."/>
            <person name="Stajich J.E."/>
            <person name="White M.M."/>
            <person name="Moncalvo J.M."/>
        </authorList>
    </citation>
    <scope>NUCLEOTIDE SEQUENCE [LARGE SCALE GENOMIC DNA]</scope>
    <source>
        <strain evidence="16 17">AUS-77-4</strain>
    </source>
</reference>
<evidence type="ECO:0000256" key="13">
    <source>
        <dbReference type="PIRSR" id="PIRSR000382-3"/>
    </source>
</evidence>
<dbReference type="SUPFAM" id="SSF51726">
    <property type="entry name" value="UROD/MetE-like"/>
    <property type="match status" value="2"/>
</dbReference>
<proteinExistence type="inferred from homology"/>
<dbReference type="Proteomes" id="UP000245699">
    <property type="component" value="Unassembled WGS sequence"/>
</dbReference>
<evidence type="ECO:0000256" key="11">
    <source>
        <dbReference type="PIRSR" id="PIRSR000382-1"/>
    </source>
</evidence>
<comment type="cofactor">
    <cofactor evidence="12">
        <name>Zn(2+)</name>
        <dbReference type="ChEBI" id="CHEBI:29105"/>
    </cofactor>
    <text evidence="12">Binds 2 Zn(2+) ions per subunit.</text>
</comment>
<dbReference type="InterPro" id="IPR038071">
    <property type="entry name" value="UROD/MetE-like_sf"/>
</dbReference>
<dbReference type="PIRSF" id="PIRSF000382">
    <property type="entry name" value="MeTrfase_B12_ind"/>
    <property type="match status" value="1"/>
</dbReference>
<feature type="domain" description="Cobalamin-independent methionine synthase MetE N-terminal" evidence="15">
    <location>
        <begin position="4"/>
        <end position="334"/>
    </location>
</feature>
<feature type="binding site" evidence="12">
    <location>
        <position position="692"/>
    </location>
    <ligand>
        <name>Zn(2+)</name>
        <dbReference type="ChEBI" id="CHEBI:29105"/>
        <label>1</label>
        <note>catalytic</note>
    </ligand>
</feature>
<dbReference type="CDD" id="cd03311">
    <property type="entry name" value="CIMS_C_terminal_like"/>
    <property type="match status" value="1"/>
</dbReference>
<evidence type="ECO:0000313" key="16">
    <source>
        <dbReference type="EMBL" id="PVU99589.1"/>
    </source>
</evidence>
<comment type="pathway">
    <text evidence="2">Amino-acid biosynthesis; L-methionine biosynthesis via de novo pathway; L-methionine from L-homocysteine (MetE route): step 1/1.</text>
</comment>
<evidence type="ECO:0000256" key="7">
    <source>
        <dbReference type="ARBA" id="ARBA00022679"/>
    </source>
</evidence>
<gene>
    <name evidence="16" type="ORF">BB559_000557</name>
</gene>
<accession>A0A2T9Z4U6</accession>
<dbReference type="InterPro" id="IPR013215">
    <property type="entry name" value="Cbl-indep_Met_Synth_N"/>
</dbReference>
<dbReference type="GO" id="GO:0008270">
    <property type="term" value="F:zinc ion binding"/>
    <property type="evidence" value="ECO:0007669"/>
    <property type="project" value="InterPro"/>
</dbReference>
<dbReference type="GO" id="GO:0003871">
    <property type="term" value="F:5-methyltetrahydropteroyltriglutamate-homocysteine S-methyltransferase activity"/>
    <property type="evidence" value="ECO:0007669"/>
    <property type="project" value="UniProtKB-EC"/>
</dbReference>
<dbReference type="InterPro" id="IPR006276">
    <property type="entry name" value="Cobalamin-indep_Met_synthase"/>
</dbReference>
<feature type="binding site" evidence="11">
    <location>
        <position position="19"/>
    </location>
    <ligand>
        <name>5-methyltetrahydropteroyltri-L-glutamate</name>
        <dbReference type="ChEBI" id="CHEBI:58207"/>
    </ligand>
</feature>
<dbReference type="STRING" id="61424.A0A2T9Z4U6"/>
<keyword evidence="5" id="KW-0489">Methyltransferase</keyword>
<feature type="domain" description="Cobalamin-independent methionine synthase MetE C-terminal/archaeal" evidence="14">
    <location>
        <begin position="467"/>
        <end position="801"/>
    </location>
</feature>
<protein>
    <recommendedName>
        <fullName evidence="4">5-methyltetrahydropteroyltriglutamate--homocysteine S-methyltransferase</fullName>
        <ecNumber evidence="4">2.1.1.14</ecNumber>
    </recommendedName>
</protein>
<comment type="similarity">
    <text evidence="3">Belongs to the vitamin-B12 independent methionine synthase family.</text>
</comment>
<dbReference type="PANTHER" id="PTHR30519">
    <property type="entry name" value="5-METHYLTETRAHYDROPTEROYLTRIGLUTAMATE--HOMOCYSTEINE METHYLTRANSFERASE"/>
    <property type="match status" value="1"/>
</dbReference>
<feature type="binding site" evidence="11">
    <location>
        <begin position="471"/>
        <end position="473"/>
    </location>
    <ligand>
        <name>L-homocysteine</name>
        <dbReference type="ChEBI" id="CHEBI:58199"/>
    </ligand>
</feature>
<organism evidence="16 17">
    <name type="scientific">Furculomyces boomerangus</name>
    <dbReference type="NCBI Taxonomy" id="61424"/>
    <lineage>
        <taxon>Eukaryota</taxon>
        <taxon>Fungi</taxon>
        <taxon>Fungi incertae sedis</taxon>
        <taxon>Zoopagomycota</taxon>
        <taxon>Kickxellomycotina</taxon>
        <taxon>Harpellomycetes</taxon>
        <taxon>Harpellales</taxon>
        <taxon>Harpellaceae</taxon>
        <taxon>Furculomyces</taxon>
    </lineage>
</organism>
<evidence type="ECO:0000256" key="5">
    <source>
        <dbReference type="ARBA" id="ARBA00022603"/>
    </source>
</evidence>
<dbReference type="EC" id="2.1.1.14" evidence="4"/>
<dbReference type="Pfam" id="PF01717">
    <property type="entry name" value="Meth_synt_2"/>
    <property type="match status" value="1"/>
</dbReference>
<feature type="binding site" evidence="11">
    <location>
        <position position="132"/>
    </location>
    <ligand>
        <name>5-methyltetrahydropteroyltri-L-glutamate</name>
        <dbReference type="ChEBI" id="CHEBI:58207"/>
    </ligand>
</feature>
<dbReference type="NCBIfam" id="NF003556">
    <property type="entry name" value="PRK05222.1"/>
    <property type="match status" value="1"/>
</dbReference>
<keyword evidence="17" id="KW-1185">Reference proteome</keyword>
<dbReference type="GO" id="GO:0032259">
    <property type="term" value="P:methylation"/>
    <property type="evidence" value="ECO:0007669"/>
    <property type="project" value="UniProtKB-KW"/>
</dbReference>
<evidence type="ECO:0000313" key="17">
    <source>
        <dbReference type="Proteomes" id="UP000245699"/>
    </source>
</evidence>
<dbReference type="UniPathway" id="UPA00051">
    <property type="reaction ID" value="UER00082"/>
</dbReference>
<evidence type="ECO:0000259" key="15">
    <source>
        <dbReference type="Pfam" id="PF08267"/>
    </source>
</evidence>
<keyword evidence="9 12" id="KW-0862">Zinc</keyword>
<keyword evidence="10" id="KW-0486">Methionine biosynthesis</keyword>
<dbReference type="CDD" id="cd03312">
    <property type="entry name" value="CIMS_N_terminal_like"/>
    <property type="match status" value="1"/>
</dbReference>
<evidence type="ECO:0000256" key="2">
    <source>
        <dbReference type="ARBA" id="ARBA00004681"/>
    </source>
</evidence>
<keyword evidence="7" id="KW-0808">Transferase</keyword>
<dbReference type="GO" id="GO:0009086">
    <property type="term" value="P:methionine biosynthetic process"/>
    <property type="evidence" value="ECO:0007669"/>
    <property type="project" value="UniProtKB-KW"/>
</dbReference>
<feature type="active site" description="Proton donor" evidence="13">
    <location>
        <position position="747"/>
    </location>
</feature>
<evidence type="ECO:0000256" key="9">
    <source>
        <dbReference type="ARBA" id="ARBA00022833"/>
    </source>
</evidence>
<sequence>MISSSIVGFPRVGSDRAHKFALEKYWRKKITVEELVEAGKKIKLRNWEFESKAGIEQIVVGDFSYYDHILDLAVAFNVIPSRFKDVKRGDGLEDKFEFYFSLARGAKSTANGNNIEGDSIHPLEMTKWFDTNYHCLVPEISKHTEFKLTNKDLVEEYVHAKNQGYNAKPVIVGPATFIYFSKFEDNTSTESKWDYLNKLIPLYADLILELEKNGAKMIQIDEPILATTLDSEVLDAFDRAYKLLGGLIESKRNIGYGDPYYKIKLFLANYYSSYDENFDVATSIDIFDGFHFDLVNGISDIPKILEKGFKNKTLSLGLVDGRNVWKTDLKERFNFFIKNFAGLDPSVSVIINSSCSLLHLPLTVKKEKDYLETDLYRLLSFASEKVIEISQLTTMISVYRESRSLVAFDENFQDSKFKKVFICKHSRPNPDTKPRKTGPNEDKFTRISSFQGRKKIQNEYFNLPIYPTTTIGSFPQTTDIRSKRRAYKSGEITYEQYLDEIKRKIIDCIHLQFELDLDVFVNGEYERTDMVEFFGENLEGMEVTTNGWVQSYGSRYVKPPIIFAHVYRGNPMTCELMEFTLKTIQSVLDSIGSTKKKYVKAILTGPVTIVKWSFPRNDIPISEVTKQVAMAIREEVIDLEAIGVHMIQVDEPAIREGLPLKKKDQDEYKQWAIESFRTATSGINDFTQIHTHMCYSDFYEIIEIIKGLDVDVLTIESVKSNMKFLNNLVPGKENYEAGIGPGAYDVHSPAIPSKEEIIQRIKQYTKYFDKKSVWINPDCGNKTRTEAELKPALQNMIAVAKQLRIQEGEN</sequence>
<feature type="binding site" evidence="11">
    <location>
        <position position="524"/>
    </location>
    <ligand>
        <name>L-methionine</name>
        <dbReference type="ChEBI" id="CHEBI:57844"/>
    </ligand>
</feature>
<dbReference type="AlphaFoldDB" id="A0A2T9Z4U6"/>
<evidence type="ECO:0000256" key="10">
    <source>
        <dbReference type="ARBA" id="ARBA00023167"/>
    </source>
</evidence>